<comment type="similarity">
    <text evidence="2">Belongs to the CSC1 (TC 1.A.17) family.</text>
</comment>
<keyword evidence="13" id="KW-1185">Reference proteome</keyword>
<keyword evidence="3" id="KW-0813">Transport</keyword>
<feature type="transmembrane region" description="Helical" evidence="8">
    <location>
        <begin position="344"/>
        <end position="368"/>
    </location>
</feature>
<evidence type="ECO:0000256" key="2">
    <source>
        <dbReference type="ARBA" id="ARBA00007779"/>
    </source>
</evidence>
<keyword evidence="5 8" id="KW-1133">Transmembrane helix</keyword>
<dbReference type="InterPro" id="IPR032880">
    <property type="entry name" value="CSC1/OSCA1-like_N"/>
</dbReference>
<dbReference type="InterPro" id="IPR003864">
    <property type="entry name" value="CSC1/OSCA1-like_7TM"/>
</dbReference>
<sequence>MARACWAAWRALVPPHHKEPTTQEEVMRQPIFDNPRITNAPGGSFPATSTARNFGRRWVEKGIVRLEDLWDEVEEDWIPTNKLKQTLGNLHLIRERRPLLLEAIPQDRREILQTPRPVEGEWYRNKDNPEDNSALRIIEQQEDGTWLAEEWQASTPPATTKVQLQGETSIQDAGNLQLIRVLTSSSVPNQAQRPADSRRVFLGPKAIPEASRWGEGGKEGGREGENSKSDRPSKQKGLLLLAWCRTLGNEQKQLTASEGIRGYGRQIAMTMNEPVNKPVYFPRRYVEENDRRSKRIVKSSKIKLKEIVSGLDPTKFLSAGDWVKKVLTMTEDEVISLAGMDSAIFLRIFTFGLKLFIPICVFGIFVLIPVNVTDKSHRTVDLKSLDTLSMANVSKRSDRLVAHMFFAWIFSFWTYYRLYKEYDEITELRFKAIASSKRAPDQFTVLVRQVPENPSESISVHVEHFFRVNHPNAYLSHNVVYATRNLDSMVAKRQKLTDALSFAELRYEKKPTRRPTHKVGFLCWAKRVDTIDWCREELKKLNSEIAEELKHITTNESFIMPAAFVSFRSRYGAAIAAQTQQSKNPLVWLTEWAPEPRDVCWPNLSIDYMQLNGRIWVMRALLFGLVFFYLIPIGFVQSLANLESLNEKVPFFRHITNVPVVNQVLTDFLPGLALKIFLAILPSLLMVMSTFQGYVSNSGIQRSAAEMYYYFMIVNVFFGSIFAGSALNLVNRFKALLENPGDIPMTFGREIPSRAPFFITYIMLEGWAGFPSEALRVSTLVVFHIKSLLLFKTEKDKLDATKLDPVEYHVEIPRLMLFFLLGLVYSVTSPLLIPFLLTYFALGYVVFKNQIINVYDPAYESQGSFWPYVHGRVVTALVVMQIMLIGVFMLKEKFKLVPLLLPLPILTVFFTSYCTKRFFPAFQKYSMQEAMSKDTVDSVRNRGQDVRSFLTDAYLHPMLQAAKEDFDDIDVEDEESSRLPRQPGSPELIACKYYPKGTFTPRTGSKAGDADTRSDHGKYSGILRSGKFDANGGGGGPAAAPGLVTPKKSGIGAVGSDGTKTPKAGGLTGAAGGATISPQSAAGSPVIGNRGAVGPGPEGPYLNGNYRT</sequence>
<proteinExistence type="inferred from homology"/>
<keyword evidence="6 8" id="KW-0472">Membrane</keyword>
<dbReference type="Pfam" id="PF14703">
    <property type="entry name" value="PHM7_cyt"/>
    <property type="match status" value="1"/>
</dbReference>
<reference evidence="12 13" key="1">
    <citation type="journal article" date="2018" name="Cell">
        <title>The Chara Genome: Secondary Complexity and Implications for Plant Terrestrialization.</title>
        <authorList>
            <person name="Nishiyama T."/>
            <person name="Sakayama H."/>
            <person name="Vries J.D."/>
            <person name="Buschmann H."/>
            <person name="Saint-Marcoux D."/>
            <person name="Ullrich K.K."/>
            <person name="Haas F.B."/>
            <person name="Vanderstraeten L."/>
            <person name="Becker D."/>
            <person name="Lang D."/>
            <person name="Vosolsobe S."/>
            <person name="Rombauts S."/>
            <person name="Wilhelmsson P.K.I."/>
            <person name="Janitza P."/>
            <person name="Kern R."/>
            <person name="Heyl A."/>
            <person name="Rumpler F."/>
            <person name="Villalobos L.I.A.C."/>
            <person name="Clay J.M."/>
            <person name="Skokan R."/>
            <person name="Toyoda A."/>
            <person name="Suzuki Y."/>
            <person name="Kagoshima H."/>
            <person name="Schijlen E."/>
            <person name="Tajeshwar N."/>
            <person name="Catarino B."/>
            <person name="Hetherington A.J."/>
            <person name="Saltykova A."/>
            <person name="Bonnot C."/>
            <person name="Breuninger H."/>
            <person name="Symeonidi A."/>
            <person name="Radhakrishnan G.V."/>
            <person name="Van Nieuwerburgh F."/>
            <person name="Deforce D."/>
            <person name="Chang C."/>
            <person name="Karol K.G."/>
            <person name="Hedrich R."/>
            <person name="Ulvskov P."/>
            <person name="Glockner G."/>
            <person name="Delwiche C.F."/>
            <person name="Petrasek J."/>
            <person name="Van de Peer Y."/>
            <person name="Friml J."/>
            <person name="Beilby M."/>
            <person name="Dolan L."/>
            <person name="Kohara Y."/>
            <person name="Sugano S."/>
            <person name="Fujiyama A."/>
            <person name="Delaux P.-M."/>
            <person name="Quint M."/>
            <person name="TheiBen G."/>
            <person name="Hagemann M."/>
            <person name="Harholt J."/>
            <person name="Dunand C."/>
            <person name="Zachgo S."/>
            <person name="Langdale J."/>
            <person name="Maumus F."/>
            <person name="Straeten D.V.D."/>
            <person name="Gould S.B."/>
            <person name="Rensing S.A."/>
        </authorList>
    </citation>
    <scope>NUCLEOTIDE SEQUENCE [LARGE SCALE GENOMIC DNA]</scope>
    <source>
        <strain evidence="12 13">S276</strain>
    </source>
</reference>
<feature type="transmembrane region" description="Helical" evidence="8">
    <location>
        <begin position="620"/>
        <end position="640"/>
    </location>
</feature>
<keyword evidence="4 8" id="KW-0812">Transmembrane</keyword>
<feature type="transmembrane region" description="Helical" evidence="8">
    <location>
        <begin position="865"/>
        <end position="889"/>
    </location>
</feature>
<evidence type="ECO:0000313" key="12">
    <source>
        <dbReference type="EMBL" id="GBG82443.1"/>
    </source>
</evidence>
<feature type="transmembrane region" description="Helical" evidence="8">
    <location>
        <begin position="400"/>
        <end position="419"/>
    </location>
</feature>
<dbReference type="OMA" id="FRIWERS"/>
<accession>A0A388LJM0</accession>
<feature type="transmembrane region" description="Helical" evidence="8">
    <location>
        <begin position="707"/>
        <end position="730"/>
    </location>
</feature>
<feature type="region of interest" description="Disordered" evidence="7">
    <location>
        <begin position="205"/>
        <end position="234"/>
    </location>
</feature>
<evidence type="ECO:0000256" key="4">
    <source>
        <dbReference type="ARBA" id="ARBA00022692"/>
    </source>
</evidence>
<dbReference type="Proteomes" id="UP000265515">
    <property type="component" value="Unassembled WGS sequence"/>
</dbReference>
<feature type="domain" description="CSC1/OSCA1-like N-terminal transmembrane" evidence="10">
    <location>
        <begin position="275"/>
        <end position="421"/>
    </location>
</feature>
<dbReference type="GO" id="GO:0005227">
    <property type="term" value="F:calcium-activated cation channel activity"/>
    <property type="evidence" value="ECO:0007669"/>
    <property type="project" value="InterPro"/>
</dbReference>
<evidence type="ECO:0000256" key="6">
    <source>
        <dbReference type="ARBA" id="ARBA00023136"/>
    </source>
</evidence>
<dbReference type="PANTHER" id="PTHR13018:SF5">
    <property type="entry name" value="RE44586P"/>
    <property type="match status" value="1"/>
</dbReference>
<feature type="transmembrane region" description="Helical" evidence="8">
    <location>
        <begin position="812"/>
        <end position="845"/>
    </location>
</feature>
<feature type="domain" description="CSC1/OSCA1-like 7TM region" evidence="9">
    <location>
        <begin position="615"/>
        <end position="888"/>
    </location>
</feature>
<dbReference type="InterPro" id="IPR045122">
    <property type="entry name" value="Csc1-like"/>
</dbReference>
<evidence type="ECO:0000256" key="5">
    <source>
        <dbReference type="ARBA" id="ARBA00022989"/>
    </source>
</evidence>
<dbReference type="Gramene" id="GBG82443">
    <property type="protein sequence ID" value="GBG82443"/>
    <property type="gene ID" value="CBR_g34820"/>
</dbReference>
<organism evidence="12 13">
    <name type="scientific">Chara braunii</name>
    <name type="common">Braun's stonewort</name>
    <dbReference type="NCBI Taxonomy" id="69332"/>
    <lineage>
        <taxon>Eukaryota</taxon>
        <taxon>Viridiplantae</taxon>
        <taxon>Streptophyta</taxon>
        <taxon>Charophyceae</taxon>
        <taxon>Charales</taxon>
        <taxon>Characeae</taxon>
        <taxon>Chara</taxon>
    </lineage>
</organism>
<evidence type="ECO:0000256" key="7">
    <source>
        <dbReference type="SAM" id="MobiDB-lite"/>
    </source>
</evidence>
<dbReference type="EMBL" id="BFEA01000407">
    <property type="protein sequence ID" value="GBG82443.1"/>
    <property type="molecule type" value="Genomic_DNA"/>
</dbReference>
<feature type="region of interest" description="Disordered" evidence="7">
    <location>
        <begin position="1001"/>
        <end position="1108"/>
    </location>
</feature>
<gene>
    <name evidence="12" type="primary">OSCA1.3</name>
    <name evidence="12" type="ORF">CBR_g34820</name>
</gene>
<evidence type="ECO:0000256" key="3">
    <source>
        <dbReference type="ARBA" id="ARBA00022448"/>
    </source>
</evidence>
<dbReference type="STRING" id="69332.A0A388LJM0"/>
<dbReference type="AlphaFoldDB" id="A0A388LJM0"/>
<evidence type="ECO:0000256" key="8">
    <source>
        <dbReference type="SAM" id="Phobius"/>
    </source>
</evidence>
<dbReference type="PANTHER" id="PTHR13018">
    <property type="entry name" value="PROBABLE MEMBRANE PROTEIN DUF221-RELATED"/>
    <property type="match status" value="1"/>
</dbReference>
<dbReference type="Pfam" id="PF13967">
    <property type="entry name" value="RSN1_TM"/>
    <property type="match status" value="1"/>
</dbReference>
<dbReference type="InterPro" id="IPR027815">
    <property type="entry name" value="CSC1/OSCA1-like_cyt"/>
</dbReference>
<dbReference type="OrthoDB" id="1689567at2759"/>
<evidence type="ECO:0000259" key="10">
    <source>
        <dbReference type="Pfam" id="PF13967"/>
    </source>
</evidence>
<dbReference type="GO" id="GO:0005886">
    <property type="term" value="C:plasma membrane"/>
    <property type="evidence" value="ECO:0007669"/>
    <property type="project" value="TreeGrafter"/>
</dbReference>
<evidence type="ECO:0000259" key="11">
    <source>
        <dbReference type="Pfam" id="PF14703"/>
    </source>
</evidence>
<comment type="caution">
    <text evidence="12">The sequence shown here is derived from an EMBL/GenBank/DDBJ whole genome shotgun (WGS) entry which is preliminary data.</text>
</comment>
<evidence type="ECO:0000256" key="1">
    <source>
        <dbReference type="ARBA" id="ARBA00004141"/>
    </source>
</evidence>
<evidence type="ECO:0000313" key="13">
    <source>
        <dbReference type="Proteomes" id="UP000265515"/>
    </source>
</evidence>
<evidence type="ECO:0000259" key="9">
    <source>
        <dbReference type="Pfam" id="PF02714"/>
    </source>
</evidence>
<protein>
    <submittedName>
        <fullName evidence="12">Uncharacterized protein</fullName>
    </submittedName>
</protein>
<feature type="compositionally biased region" description="Basic and acidic residues" evidence="7">
    <location>
        <begin position="215"/>
        <end position="233"/>
    </location>
</feature>
<comment type="subcellular location">
    <subcellularLocation>
        <location evidence="1">Membrane</location>
        <topology evidence="1">Multi-pass membrane protein</topology>
    </subcellularLocation>
</comment>
<name>A0A388LJM0_CHABU</name>
<dbReference type="Pfam" id="PF02714">
    <property type="entry name" value="RSN1_7TM"/>
    <property type="match status" value="1"/>
</dbReference>
<feature type="domain" description="CSC1/OSCA1-like cytosolic" evidence="11">
    <location>
        <begin position="442"/>
        <end position="603"/>
    </location>
</feature>
<feature type="transmembrane region" description="Helical" evidence="8">
    <location>
        <begin position="672"/>
        <end position="695"/>
    </location>
</feature>
<feature type="compositionally biased region" description="Basic and acidic residues" evidence="7">
    <location>
        <begin position="1008"/>
        <end position="1018"/>
    </location>
</feature>